<dbReference type="Proteomes" id="UP000694941">
    <property type="component" value="Unplaced"/>
</dbReference>
<feature type="domain" description="ZBR-type" evidence="7">
    <location>
        <begin position="337"/>
        <end position="385"/>
    </location>
</feature>
<dbReference type="PROSITE" id="PS51872">
    <property type="entry name" value="ZF_ZBR"/>
    <property type="match status" value="1"/>
</dbReference>
<dbReference type="CDD" id="cd20348">
    <property type="entry name" value="BRcat_RBR_EMI"/>
    <property type="match status" value="1"/>
</dbReference>
<dbReference type="CDD" id="cd22086">
    <property type="entry name" value="F-box_EMI"/>
    <property type="match status" value="1"/>
</dbReference>
<keyword evidence="3" id="KW-0863">Zinc-finger</keyword>
<comment type="pathway">
    <text evidence="1">Protein modification; protein ubiquitination.</text>
</comment>
<dbReference type="PANTHER" id="PTHR15493">
    <property type="entry name" value="F-BOX ONLY PROTEIN 5 AND 43"/>
    <property type="match status" value="1"/>
</dbReference>
<keyword evidence="5" id="KW-0862">Zinc</keyword>
<dbReference type="InterPro" id="IPR036047">
    <property type="entry name" value="F-box-like_dom_sf"/>
</dbReference>
<evidence type="ECO:0000256" key="4">
    <source>
        <dbReference type="ARBA" id="ARBA00022786"/>
    </source>
</evidence>
<dbReference type="PANTHER" id="PTHR15493:SF9">
    <property type="entry name" value="GH14043P"/>
    <property type="match status" value="1"/>
</dbReference>
<sequence length="408" mass="45725">MNTSELQEDDEDLPKCAKPPDCAANNRSLSALPFESGTKEMEIISFEFQQPCSSSNKGNPISSPSITTSTPFASRINESGYFNGSNRTEKSPSSGNLVYLTPGEEFSRRCYYDHGDDSGISLTPDVSKSFRACQSLLCNSFPSPVPRYTEKTGKTQSGEQTAIQPLKNERDIVSLKCMWQKTTEIEQYSFHQDVKVYVPIGGAKIKEECVDFIHDLAKRNIHCVISHIFRFLSARELCSVACVSHAWNDACLKDPAANTRRNNWLQHFKEKLARKGKENVKGKSPISLVEPYVRKGPLSSIQNTAAFSPASNSVEVKSEDYFTLFQREAKKLNLGERLAKCPKCRSPSRVNIHQNRAFCTRPLCAFDFCPLCRFAFHDSNPCPTSNCSRISKKDIIGSKKSKNNLKRL</sequence>
<keyword evidence="4" id="KW-0833">Ubl conjugation pathway</keyword>
<evidence type="ECO:0000259" key="7">
    <source>
        <dbReference type="PROSITE" id="PS51872"/>
    </source>
</evidence>
<dbReference type="Gene3D" id="2.20.25.20">
    <property type="match status" value="1"/>
</dbReference>
<accession>A0ABM1BPK9</accession>
<dbReference type="GeneID" id="106470221"/>
<dbReference type="InterPro" id="IPR001810">
    <property type="entry name" value="F-box_dom"/>
</dbReference>
<reference evidence="9" key="1">
    <citation type="submission" date="2025-08" db="UniProtKB">
        <authorList>
            <consortium name="RefSeq"/>
        </authorList>
    </citation>
    <scope>IDENTIFICATION</scope>
    <source>
        <tissue evidence="9">Muscle</tissue>
    </source>
</reference>
<feature type="compositionally biased region" description="Polar residues" evidence="6">
    <location>
        <begin position="77"/>
        <end position="96"/>
    </location>
</feature>
<dbReference type="SUPFAM" id="SSF57850">
    <property type="entry name" value="RING/U-box"/>
    <property type="match status" value="1"/>
</dbReference>
<dbReference type="Gene3D" id="1.20.1280.50">
    <property type="match status" value="1"/>
</dbReference>
<dbReference type="RefSeq" id="XP_013786215.1">
    <property type="nucleotide sequence ID" value="XM_013930761.1"/>
</dbReference>
<proteinExistence type="predicted"/>
<dbReference type="SUPFAM" id="SSF81383">
    <property type="entry name" value="F-box domain"/>
    <property type="match status" value="1"/>
</dbReference>
<gene>
    <name evidence="9" type="primary">LOC106470221</name>
</gene>
<feature type="compositionally biased region" description="Acidic residues" evidence="6">
    <location>
        <begin position="1"/>
        <end position="12"/>
    </location>
</feature>
<feature type="region of interest" description="Disordered" evidence="6">
    <location>
        <begin position="1"/>
        <end position="20"/>
    </location>
</feature>
<evidence type="ECO:0000256" key="1">
    <source>
        <dbReference type="ARBA" id="ARBA00004906"/>
    </source>
</evidence>
<keyword evidence="2" id="KW-0479">Metal-binding</keyword>
<evidence type="ECO:0000313" key="9">
    <source>
        <dbReference type="RefSeq" id="XP_013786215.1"/>
    </source>
</evidence>
<dbReference type="InterPro" id="IPR047147">
    <property type="entry name" value="FBX5_43"/>
</dbReference>
<dbReference type="Pfam" id="PF12937">
    <property type="entry name" value="F-box-like"/>
    <property type="match status" value="1"/>
</dbReference>
<protein>
    <submittedName>
        <fullName evidence="9">F-box only protein 5-like</fullName>
    </submittedName>
</protein>
<organism evidence="8 9">
    <name type="scientific">Limulus polyphemus</name>
    <name type="common">Atlantic horseshoe crab</name>
    <dbReference type="NCBI Taxonomy" id="6850"/>
    <lineage>
        <taxon>Eukaryota</taxon>
        <taxon>Metazoa</taxon>
        <taxon>Ecdysozoa</taxon>
        <taxon>Arthropoda</taxon>
        <taxon>Chelicerata</taxon>
        <taxon>Merostomata</taxon>
        <taxon>Xiphosura</taxon>
        <taxon>Limulidae</taxon>
        <taxon>Limulus</taxon>
    </lineage>
</organism>
<dbReference type="InterPro" id="IPR044064">
    <property type="entry name" value="ZF_ZBR"/>
</dbReference>
<keyword evidence="8" id="KW-1185">Reference proteome</keyword>
<evidence type="ECO:0000256" key="5">
    <source>
        <dbReference type="ARBA" id="ARBA00022833"/>
    </source>
</evidence>
<name>A0ABM1BPK9_LIMPO</name>
<evidence type="ECO:0000313" key="8">
    <source>
        <dbReference type="Proteomes" id="UP000694941"/>
    </source>
</evidence>
<feature type="region of interest" description="Disordered" evidence="6">
    <location>
        <begin position="77"/>
        <end position="98"/>
    </location>
</feature>
<evidence type="ECO:0000256" key="2">
    <source>
        <dbReference type="ARBA" id="ARBA00022723"/>
    </source>
</evidence>
<evidence type="ECO:0000256" key="3">
    <source>
        <dbReference type="ARBA" id="ARBA00022771"/>
    </source>
</evidence>
<evidence type="ECO:0000256" key="6">
    <source>
        <dbReference type="SAM" id="MobiDB-lite"/>
    </source>
</evidence>